<dbReference type="PANTHER" id="PTHR12526">
    <property type="entry name" value="GLYCOSYLTRANSFERASE"/>
    <property type="match status" value="1"/>
</dbReference>
<evidence type="ECO:0000313" key="2">
    <source>
        <dbReference type="Proteomes" id="UP000249645"/>
    </source>
</evidence>
<dbReference type="AlphaFoldDB" id="A0A2W5F9E8"/>
<dbReference type="SUPFAM" id="SSF53756">
    <property type="entry name" value="UDP-Glycosyltransferase/glycogen phosphorylase"/>
    <property type="match status" value="1"/>
</dbReference>
<accession>A0A2W5F9E8</accession>
<protein>
    <recommendedName>
        <fullName evidence="3">Glycosyl transferase family 1 domain-containing protein</fullName>
    </recommendedName>
</protein>
<dbReference type="EMBL" id="QFOI01000066">
    <property type="protein sequence ID" value="PZP50467.1"/>
    <property type="molecule type" value="Genomic_DNA"/>
</dbReference>
<proteinExistence type="predicted"/>
<gene>
    <name evidence="1" type="ORF">DI598_05475</name>
</gene>
<comment type="caution">
    <text evidence="1">The sequence shown here is derived from an EMBL/GenBank/DDBJ whole genome shotgun (WGS) entry which is preliminary data.</text>
</comment>
<evidence type="ECO:0008006" key="3">
    <source>
        <dbReference type="Google" id="ProtNLM"/>
    </source>
</evidence>
<organism evidence="1 2">
    <name type="scientific">Pseudopedobacter saltans</name>
    <dbReference type="NCBI Taxonomy" id="151895"/>
    <lineage>
        <taxon>Bacteria</taxon>
        <taxon>Pseudomonadati</taxon>
        <taxon>Bacteroidota</taxon>
        <taxon>Sphingobacteriia</taxon>
        <taxon>Sphingobacteriales</taxon>
        <taxon>Sphingobacteriaceae</taxon>
        <taxon>Pseudopedobacter</taxon>
    </lineage>
</organism>
<reference evidence="1 2" key="1">
    <citation type="submission" date="2017-11" db="EMBL/GenBank/DDBJ databases">
        <title>Infants hospitalized years apart are colonized by the same room-sourced microbial strains.</title>
        <authorList>
            <person name="Brooks B."/>
            <person name="Olm M.R."/>
            <person name="Firek B.A."/>
            <person name="Baker R."/>
            <person name="Thomas B.C."/>
            <person name="Morowitz M.J."/>
            <person name="Banfield J.F."/>
        </authorList>
    </citation>
    <scope>NUCLEOTIDE SEQUENCE [LARGE SCALE GENOMIC DNA]</scope>
    <source>
        <strain evidence="1">S2_009_000_R2_76</strain>
    </source>
</reference>
<evidence type="ECO:0000313" key="1">
    <source>
        <dbReference type="EMBL" id="PZP50467.1"/>
    </source>
</evidence>
<name>A0A2W5F9E8_9SPHI</name>
<dbReference type="Gene3D" id="3.40.50.2000">
    <property type="entry name" value="Glycogen Phosphorylase B"/>
    <property type="match status" value="1"/>
</dbReference>
<sequence length="185" mass="20619">MAATEHYKAQVVFYGALGRKENSEAVQWFIEKVYKPYHLSDKVTFCIIGGGGDKLKMQYADLPGVRFTGFVEKPENIFVESLCMVVPLLNGGGIKIKVLEGMTCALPVLTNEIGIEGIGGGDGSEYLFCKTPKQYEDGILSLLSSPVLRREIGENARAWINEHFDYEKDLEAYKLELIQLSNKIC</sequence>
<dbReference type="Pfam" id="PF13692">
    <property type="entry name" value="Glyco_trans_1_4"/>
    <property type="match status" value="1"/>
</dbReference>
<dbReference type="Proteomes" id="UP000249645">
    <property type="component" value="Unassembled WGS sequence"/>
</dbReference>